<organism evidence="2 3">
    <name type="scientific">Pseudomonas proteolytica</name>
    <dbReference type="NCBI Taxonomy" id="219574"/>
    <lineage>
        <taxon>Bacteria</taxon>
        <taxon>Pseudomonadati</taxon>
        <taxon>Pseudomonadota</taxon>
        <taxon>Gammaproteobacteria</taxon>
        <taxon>Pseudomonadales</taxon>
        <taxon>Pseudomonadaceae</taxon>
        <taxon>Pseudomonas</taxon>
    </lineage>
</organism>
<evidence type="ECO:0000256" key="1">
    <source>
        <dbReference type="SAM" id="SignalP"/>
    </source>
</evidence>
<keyword evidence="3" id="KW-1185">Reference proteome</keyword>
<proteinExistence type="predicted"/>
<reference evidence="2 3" key="1">
    <citation type="submission" date="2019-11" db="EMBL/GenBank/DDBJ databases">
        <title>Epiphytic Pseudomonas syringae from cherry orchards.</title>
        <authorList>
            <person name="Hulin M.T."/>
        </authorList>
    </citation>
    <scope>NUCLEOTIDE SEQUENCE [LARGE SCALE GENOMIC DNA]</scope>
    <source>
        <strain evidence="2 3">PA-6-9F</strain>
    </source>
</reference>
<feature type="signal peptide" evidence="1">
    <location>
        <begin position="1"/>
        <end position="19"/>
    </location>
</feature>
<evidence type="ECO:0000313" key="2">
    <source>
        <dbReference type="EMBL" id="MCF5059260.1"/>
    </source>
</evidence>
<accession>A0AAW5AEJ4</accession>
<evidence type="ECO:0000313" key="3">
    <source>
        <dbReference type="Proteomes" id="UP000814172"/>
    </source>
</evidence>
<name>A0AAW5AEJ4_9PSED</name>
<dbReference type="Proteomes" id="UP000814172">
    <property type="component" value="Unassembled WGS sequence"/>
</dbReference>
<dbReference type="AlphaFoldDB" id="A0AAW5AEJ4"/>
<sequence length="121" mass="13364">MNKILIVLLAALYSQGVLAETHLIKEFLADPVEVVDEQGKVQREIARKDAPKQPLPVLQLNQALELIQVELAGQKVWLDTGDVRIEPPFHKTALPCQLMPQSLAKDTHNNSTLSYGAGCNQ</sequence>
<gene>
    <name evidence="2" type="ORF">GIW75_20135</name>
</gene>
<dbReference type="EMBL" id="WKEW01000080">
    <property type="protein sequence ID" value="MCF5059260.1"/>
    <property type="molecule type" value="Genomic_DNA"/>
</dbReference>
<protein>
    <submittedName>
        <fullName evidence="2">Uncharacterized protein</fullName>
    </submittedName>
</protein>
<dbReference type="RefSeq" id="WP_029299836.1">
    <property type="nucleotide sequence ID" value="NZ_CAXAPR010000001.1"/>
</dbReference>
<comment type="caution">
    <text evidence="2">The sequence shown here is derived from an EMBL/GenBank/DDBJ whole genome shotgun (WGS) entry which is preliminary data.</text>
</comment>
<keyword evidence="1" id="KW-0732">Signal</keyword>
<feature type="chain" id="PRO_5043633015" evidence="1">
    <location>
        <begin position="20"/>
        <end position="121"/>
    </location>
</feature>